<dbReference type="AlphaFoldDB" id="A0A7V7UTW9"/>
<dbReference type="InterPro" id="IPR027417">
    <property type="entry name" value="P-loop_NTPase"/>
</dbReference>
<feature type="domain" description="Type IV methyl-directed restriction enzyme EcoKMcrB subunit DNA-binding" evidence="2">
    <location>
        <begin position="11"/>
        <end position="183"/>
    </location>
</feature>
<name>A0A7V7UTW9_9BACI</name>
<dbReference type="RefSeq" id="WP_151574952.1">
    <property type="nucleotide sequence ID" value="NZ_WBOT01000005.1"/>
</dbReference>
<dbReference type="InterPro" id="IPR011704">
    <property type="entry name" value="ATPase_dyneun-rel_AAA"/>
</dbReference>
<dbReference type="InterPro" id="IPR021961">
    <property type="entry name" value="McrB_DNA-bd"/>
</dbReference>
<keyword evidence="4" id="KW-1185">Reference proteome</keyword>
<dbReference type="Pfam" id="PF12102">
    <property type="entry name" value="MrcB_N"/>
    <property type="match status" value="1"/>
</dbReference>
<sequence length="572" mass="65700">MSSNFRDKLNRIMNQYLPAKREPFGGHPLGSFVRNEVTAEINNLPFTDPSNYVVTGSVGQGNWASVPWIAIMNRKITTSTQRGYYIVYLFSEDMESVYLTLAQGVTETSKEEMLRINAQIRKSIPASSKVKKDEHIFLGDSKKARDYALSTAVYIHYAADQLPEESVIISDLQEMIHIYENYISINNARIPYTPNVEKEKVVEREKTYLPSIHLIEHIYSYIKSKGFYYPKEEVINLFLSLKTKPFVILSGISGTGKTKMVQWFAESLGANETNGQFTLIPVRPDWSDGSDLLGYVDIKGEFKEGPLTKAIKAAIDHPDLPYFVLLDEMNLARVEYYFSDILSVMESRRWEDGKVVSSTLLLKEVAKEDIALPNNLYVIGTVNMDETTHPFSKKVLDRANTIEFNRVELDNLTFLQDLQDVDPVEIGQRQLSSKYLHLKDLYLVDPKIIEQVTGELVKINRSLQLINAHIGYRVRDEICFYLAYNKEGELMSFKKAFDHCILQKILPRLSGSDSRIDQLLRELYVIFTNTEYQDVEESRVDEQNVLYPKSALKVVEMLRRLRADGFTSFWIS</sequence>
<dbReference type="Gene3D" id="3.30.920.90">
    <property type="match status" value="1"/>
</dbReference>
<evidence type="ECO:0000313" key="4">
    <source>
        <dbReference type="Proteomes" id="UP000441354"/>
    </source>
</evidence>
<dbReference type="SUPFAM" id="SSF52540">
    <property type="entry name" value="P-loop containing nucleoside triphosphate hydrolases"/>
    <property type="match status" value="1"/>
</dbReference>
<protein>
    <submittedName>
        <fullName evidence="3">DUF3578 domain-containing protein</fullName>
    </submittedName>
</protein>
<dbReference type="GO" id="GO:0016887">
    <property type="term" value="F:ATP hydrolysis activity"/>
    <property type="evidence" value="ECO:0007669"/>
    <property type="project" value="InterPro"/>
</dbReference>
<evidence type="ECO:0000259" key="2">
    <source>
        <dbReference type="Pfam" id="PF12102"/>
    </source>
</evidence>
<gene>
    <name evidence="3" type="ORF">F7732_15665</name>
</gene>
<evidence type="ECO:0000313" key="3">
    <source>
        <dbReference type="EMBL" id="KAB2331289.1"/>
    </source>
</evidence>
<feature type="domain" description="ATPase dynein-related AAA" evidence="1">
    <location>
        <begin position="247"/>
        <end position="398"/>
    </location>
</feature>
<evidence type="ECO:0000259" key="1">
    <source>
        <dbReference type="Pfam" id="PF07728"/>
    </source>
</evidence>
<comment type="caution">
    <text evidence="3">The sequence shown here is derived from an EMBL/GenBank/DDBJ whole genome shotgun (WGS) entry which is preliminary data.</text>
</comment>
<dbReference type="EMBL" id="WBOT01000005">
    <property type="protein sequence ID" value="KAB2331289.1"/>
    <property type="molecule type" value="Genomic_DNA"/>
</dbReference>
<organism evidence="3 4">
    <name type="scientific">Bacillus mesophilum</name>
    <dbReference type="NCBI Taxonomy" id="1071718"/>
    <lineage>
        <taxon>Bacteria</taxon>
        <taxon>Bacillati</taxon>
        <taxon>Bacillota</taxon>
        <taxon>Bacilli</taxon>
        <taxon>Bacillales</taxon>
        <taxon>Bacillaceae</taxon>
        <taxon>Bacillus</taxon>
    </lineage>
</organism>
<dbReference type="GO" id="GO:0005524">
    <property type="term" value="F:ATP binding"/>
    <property type="evidence" value="ECO:0007669"/>
    <property type="project" value="InterPro"/>
</dbReference>
<dbReference type="Pfam" id="PF07728">
    <property type="entry name" value="AAA_5"/>
    <property type="match status" value="1"/>
</dbReference>
<dbReference type="InterPro" id="IPR052934">
    <property type="entry name" value="Methyl-DNA_Rec/Restrict_Enz"/>
</dbReference>
<reference evidence="3 4" key="1">
    <citation type="journal article" date="2014" name="Arch. Microbiol.">
        <title>Bacillus mesophilum sp. nov., strain IITR-54T, a novel 4-chlorobiphenyl dechlorinating bacterium.</title>
        <authorList>
            <person name="Manickam N."/>
            <person name="Singh N.K."/>
            <person name="Bajaj A."/>
            <person name="Kumar R.M."/>
            <person name="Kaur G."/>
            <person name="Kaur N."/>
            <person name="Bala M."/>
            <person name="Kumar A."/>
            <person name="Mayilraj S."/>
        </authorList>
    </citation>
    <scope>NUCLEOTIDE SEQUENCE [LARGE SCALE GENOMIC DNA]</scope>
    <source>
        <strain evidence="3 4">IITR-54</strain>
    </source>
</reference>
<accession>A0A7V7UTW9</accession>
<dbReference type="PANTHER" id="PTHR37291">
    <property type="entry name" value="5-METHYLCYTOSINE-SPECIFIC RESTRICTION ENZYME B"/>
    <property type="match status" value="1"/>
</dbReference>
<dbReference type="OrthoDB" id="9781481at2"/>
<dbReference type="Proteomes" id="UP000441354">
    <property type="component" value="Unassembled WGS sequence"/>
</dbReference>
<dbReference type="PANTHER" id="PTHR37291:SF1">
    <property type="entry name" value="TYPE IV METHYL-DIRECTED RESTRICTION ENZYME ECOKMCRB SUBUNIT"/>
    <property type="match status" value="1"/>
</dbReference>
<proteinExistence type="predicted"/>
<dbReference type="Gene3D" id="3.40.50.300">
    <property type="entry name" value="P-loop containing nucleotide triphosphate hydrolases"/>
    <property type="match status" value="1"/>
</dbReference>